<dbReference type="OMA" id="HTTHAKP"/>
<dbReference type="InterPro" id="IPR052766">
    <property type="entry name" value="S41A_metabolite_peptidase"/>
</dbReference>
<dbReference type="AlphaFoldDB" id="T0S962"/>
<dbReference type="RefSeq" id="XP_008604432.1">
    <property type="nucleotide sequence ID" value="XM_008606210.1"/>
</dbReference>
<dbReference type="EMBL" id="JH767133">
    <property type="protein sequence ID" value="EQC41863.1"/>
    <property type="molecule type" value="Genomic_DNA"/>
</dbReference>
<dbReference type="PANTHER" id="PTHR37049:SF4">
    <property type="entry name" value="RHODANESE DOMAIN-CONTAINING PROTEIN"/>
    <property type="match status" value="1"/>
</dbReference>
<gene>
    <name evidence="2" type="ORF">SDRG_00719</name>
</gene>
<dbReference type="Proteomes" id="UP000030762">
    <property type="component" value="Unassembled WGS sequence"/>
</dbReference>
<reference evidence="2 3" key="1">
    <citation type="submission" date="2012-04" db="EMBL/GenBank/DDBJ databases">
        <title>The Genome Sequence of Saprolegnia declina VS20.</title>
        <authorList>
            <consortium name="The Broad Institute Genome Sequencing Platform"/>
            <person name="Russ C."/>
            <person name="Nusbaum C."/>
            <person name="Tyler B."/>
            <person name="van West P."/>
            <person name="Dieguez-Uribeondo J."/>
            <person name="de Bruijn I."/>
            <person name="Tripathy S."/>
            <person name="Jiang R."/>
            <person name="Young S.K."/>
            <person name="Zeng Q."/>
            <person name="Gargeya S."/>
            <person name="Fitzgerald M."/>
            <person name="Haas B."/>
            <person name="Abouelleil A."/>
            <person name="Alvarado L."/>
            <person name="Arachchi H.M."/>
            <person name="Berlin A."/>
            <person name="Chapman S.B."/>
            <person name="Goldberg J."/>
            <person name="Griggs A."/>
            <person name="Gujja S."/>
            <person name="Hansen M."/>
            <person name="Howarth C."/>
            <person name="Imamovic A."/>
            <person name="Larimer J."/>
            <person name="McCowen C."/>
            <person name="Montmayeur A."/>
            <person name="Murphy C."/>
            <person name="Neiman D."/>
            <person name="Pearson M."/>
            <person name="Priest M."/>
            <person name="Roberts A."/>
            <person name="Saif S."/>
            <person name="Shea T."/>
            <person name="Sisk P."/>
            <person name="Sykes S."/>
            <person name="Wortman J."/>
            <person name="Nusbaum C."/>
            <person name="Birren B."/>
        </authorList>
    </citation>
    <scope>NUCLEOTIDE SEQUENCE [LARGE SCALE GENOMIC DNA]</scope>
    <source>
        <strain evidence="2 3">VS20</strain>
    </source>
</reference>
<keyword evidence="1" id="KW-0472">Membrane</keyword>
<sequence>MQPTTYLLPTTATAGYAIPDKKPRRHMKTAAMAAAGLCLGAVLLSGAAHVAPKVLNLVSSHPAPQVNVCETSHILTYDQLHSCVKSLPYNATEKAELVEFYRRALPLYVFESISKEAQAFGPYETPAVDLQSELNAIEVTDYDNDADMQTAFFSLINKLNDAHTTHAKPYPYYSYYALQPISLLSMERHNRQVIQLRTVDSAEAETYRTLYPSTPVDFDVAGWDVLSIDGVPAIDALSSFADGVGFLKDAGGRFNLAVSGYKTGRGWFVFRSMGTFDVPTQRRVTYELQHPTTRATKTVSYDWLALNMVTKGDDQSKHNKQYDTLFEKLKDHFISHELFETPPAVEYIASVGENAAVLKLNAFSGSDDDATFEDVFAANVTSALAQFTASKKEKLIVDVTGNGGGSICLGYATLRYLFPNLDFNGPHEAKGPHQDGVYRARRTELSETIATILATMQVEDPTSTAFLAPTQFYSPSSQRQFRDATWMTNGESTVLGEMSQGVYRGCADTYVKYSAPGVSFSIAPENLVVVSQGFCGSTCAVFTSYIQAYNLGQTVALGGYLHTPQQPFGFPGGQVGRVSAFTELGNAISGATELGIDLSAVVPQPPTSGRFNDFGYTFLSISPWKSDSIDTLPLEYTFVPATHSIMYPSDPLDNDATYAKVLQVASSAQP</sequence>
<keyword evidence="1" id="KW-1133">Transmembrane helix</keyword>
<evidence type="ECO:0000256" key="1">
    <source>
        <dbReference type="SAM" id="Phobius"/>
    </source>
</evidence>
<keyword evidence="1" id="KW-0812">Transmembrane</keyword>
<keyword evidence="3" id="KW-1185">Reference proteome</keyword>
<dbReference type="STRING" id="1156394.T0S962"/>
<protein>
    <submittedName>
        <fullName evidence="2">Uncharacterized protein</fullName>
    </submittedName>
</protein>
<dbReference type="GeneID" id="19941446"/>
<dbReference type="PANTHER" id="PTHR37049">
    <property type="entry name" value="PEPTIDASE S41 FAMILY PROTEIN"/>
    <property type="match status" value="1"/>
</dbReference>
<dbReference type="InParanoid" id="T0S962"/>
<dbReference type="VEuPathDB" id="FungiDB:SDRG_00719"/>
<dbReference type="SUPFAM" id="SSF52096">
    <property type="entry name" value="ClpP/crotonase"/>
    <property type="match status" value="1"/>
</dbReference>
<dbReference type="Gene3D" id="3.90.226.10">
    <property type="entry name" value="2-enoyl-CoA Hydratase, Chain A, domain 1"/>
    <property type="match status" value="1"/>
</dbReference>
<evidence type="ECO:0000313" key="3">
    <source>
        <dbReference type="Proteomes" id="UP000030762"/>
    </source>
</evidence>
<name>T0S962_SAPDV</name>
<dbReference type="InterPro" id="IPR029045">
    <property type="entry name" value="ClpP/crotonase-like_dom_sf"/>
</dbReference>
<proteinExistence type="predicted"/>
<accession>T0S962</accession>
<dbReference type="OrthoDB" id="69407at2759"/>
<organism evidence="2 3">
    <name type="scientific">Saprolegnia diclina (strain VS20)</name>
    <dbReference type="NCBI Taxonomy" id="1156394"/>
    <lineage>
        <taxon>Eukaryota</taxon>
        <taxon>Sar</taxon>
        <taxon>Stramenopiles</taxon>
        <taxon>Oomycota</taxon>
        <taxon>Saprolegniomycetes</taxon>
        <taxon>Saprolegniales</taxon>
        <taxon>Saprolegniaceae</taxon>
        <taxon>Saprolegnia</taxon>
    </lineage>
</organism>
<feature type="transmembrane region" description="Helical" evidence="1">
    <location>
        <begin position="30"/>
        <end position="51"/>
    </location>
</feature>
<evidence type="ECO:0000313" key="2">
    <source>
        <dbReference type="EMBL" id="EQC41863.1"/>
    </source>
</evidence>